<dbReference type="GO" id="GO:0009252">
    <property type="term" value="P:peptidoglycan biosynthetic process"/>
    <property type="evidence" value="ECO:0007669"/>
    <property type="project" value="UniProtKB-KW"/>
</dbReference>
<dbReference type="STRING" id="1817772.A2527_13440"/>
<evidence type="ECO:0000256" key="2">
    <source>
        <dbReference type="ARBA" id="ARBA00010621"/>
    </source>
</evidence>
<keyword evidence="7 14" id="KW-0378">Hydrolase</keyword>
<dbReference type="AlphaFoldDB" id="A0A1F6G558"/>
<proteinExistence type="inferred from homology"/>
<evidence type="ECO:0000256" key="6">
    <source>
        <dbReference type="ARBA" id="ARBA00022692"/>
    </source>
</evidence>
<dbReference type="GO" id="GO:0046677">
    <property type="term" value="P:response to antibiotic"/>
    <property type="evidence" value="ECO:0007669"/>
    <property type="project" value="UniProtKB-UniRule"/>
</dbReference>
<evidence type="ECO:0000256" key="7">
    <source>
        <dbReference type="ARBA" id="ARBA00022801"/>
    </source>
</evidence>
<comment type="function">
    <text evidence="14">Catalyzes the dephosphorylation of undecaprenyl diphosphate (UPP). Confers resistance to bacitracin.</text>
</comment>
<dbReference type="Pfam" id="PF02673">
    <property type="entry name" value="BacA"/>
    <property type="match status" value="1"/>
</dbReference>
<dbReference type="NCBIfam" id="NF001390">
    <property type="entry name" value="PRK00281.1-4"/>
    <property type="match status" value="1"/>
</dbReference>
<feature type="transmembrane region" description="Helical" evidence="14">
    <location>
        <begin position="192"/>
        <end position="213"/>
    </location>
</feature>
<dbReference type="InterPro" id="IPR003824">
    <property type="entry name" value="UppP"/>
</dbReference>
<evidence type="ECO:0000313" key="15">
    <source>
        <dbReference type="EMBL" id="OGG93249.1"/>
    </source>
</evidence>
<reference evidence="15 16" key="1">
    <citation type="journal article" date="2016" name="Nat. Commun.">
        <title>Thousands of microbial genomes shed light on interconnected biogeochemical processes in an aquifer system.</title>
        <authorList>
            <person name="Anantharaman K."/>
            <person name="Brown C.T."/>
            <person name="Hug L.A."/>
            <person name="Sharon I."/>
            <person name="Castelle C.J."/>
            <person name="Probst A.J."/>
            <person name="Thomas B.C."/>
            <person name="Singh A."/>
            <person name="Wilkins M.J."/>
            <person name="Karaoz U."/>
            <person name="Brodie E.L."/>
            <person name="Williams K.H."/>
            <person name="Hubbard S.S."/>
            <person name="Banfield J.F."/>
        </authorList>
    </citation>
    <scope>NUCLEOTIDE SEQUENCE [LARGE SCALE GENOMIC DNA]</scope>
</reference>
<feature type="transmembrane region" description="Helical" evidence="14">
    <location>
        <begin position="42"/>
        <end position="62"/>
    </location>
</feature>
<keyword evidence="14" id="KW-0133">Cell shape</keyword>
<keyword evidence="8 14" id="KW-1133">Transmembrane helix</keyword>
<evidence type="ECO:0000256" key="4">
    <source>
        <dbReference type="ARBA" id="ARBA00021581"/>
    </source>
</evidence>
<protein>
    <recommendedName>
        <fullName evidence="4 14">Undecaprenyl-diphosphatase</fullName>
        <ecNumber evidence="3 14">3.6.1.27</ecNumber>
    </recommendedName>
    <alternativeName>
        <fullName evidence="12 14">Bacitracin resistance protein</fullName>
    </alternativeName>
    <alternativeName>
        <fullName evidence="11 14">Undecaprenyl pyrophosphate phosphatase</fullName>
    </alternativeName>
</protein>
<dbReference type="Proteomes" id="UP000178449">
    <property type="component" value="Unassembled WGS sequence"/>
</dbReference>
<dbReference type="GO" id="GO:0071555">
    <property type="term" value="P:cell wall organization"/>
    <property type="evidence" value="ECO:0007669"/>
    <property type="project" value="UniProtKB-KW"/>
</dbReference>
<keyword evidence="14" id="KW-0961">Cell wall biogenesis/degradation</keyword>
<evidence type="ECO:0000256" key="11">
    <source>
        <dbReference type="ARBA" id="ARBA00032707"/>
    </source>
</evidence>
<evidence type="ECO:0000256" key="10">
    <source>
        <dbReference type="ARBA" id="ARBA00023251"/>
    </source>
</evidence>
<name>A0A1F6G558_9PROT</name>
<evidence type="ECO:0000256" key="1">
    <source>
        <dbReference type="ARBA" id="ARBA00004651"/>
    </source>
</evidence>
<evidence type="ECO:0000256" key="13">
    <source>
        <dbReference type="ARBA" id="ARBA00047594"/>
    </source>
</evidence>
<evidence type="ECO:0000313" key="16">
    <source>
        <dbReference type="Proteomes" id="UP000178449"/>
    </source>
</evidence>
<dbReference type="EMBL" id="MFNE01000052">
    <property type="protein sequence ID" value="OGG93249.1"/>
    <property type="molecule type" value="Genomic_DNA"/>
</dbReference>
<comment type="caution">
    <text evidence="15">The sequence shown here is derived from an EMBL/GenBank/DDBJ whole genome shotgun (WGS) entry which is preliminary data.</text>
</comment>
<feature type="transmembrane region" description="Helical" evidence="14">
    <location>
        <begin position="225"/>
        <end position="246"/>
    </location>
</feature>
<dbReference type="EC" id="3.6.1.27" evidence="3 14"/>
<dbReference type="HAMAP" id="MF_01006">
    <property type="entry name" value="Undec_diphosphatase"/>
    <property type="match status" value="1"/>
</dbReference>
<dbReference type="GO" id="GO:0008360">
    <property type="term" value="P:regulation of cell shape"/>
    <property type="evidence" value="ECO:0007669"/>
    <property type="project" value="UniProtKB-KW"/>
</dbReference>
<sequence length="272" mass="29699">MAATYLPAFLTALVEGLTEFVPVSSTGHMILFGDLIGFVGEKAESFTVFIQLGAILAAFLIYKERFFGLIPTHTQGGFFKNLFWGQSRPTASHFIAACLPISLVGLVLYKIIKEQLFSVEVVAIGLIVGGVLMILIELLPNKRFSAEALEQISLKQAFLIGLGQCMAIWPGMSRSGSTMVTSLLVGVKHRAAADFSFIVAVPVMVAAVGYDLYKSWHLLETADAGYFALGFFTAFGVAWLSIRWFLTVLARLGLIPFGIYRILVGGLVLWLY</sequence>
<dbReference type="PANTHER" id="PTHR30622:SF3">
    <property type="entry name" value="UNDECAPRENYL-DIPHOSPHATASE"/>
    <property type="match status" value="1"/>
</dbReference>
<feature type="transmembrane region" description="Helical" evidence="14">
    <location>
        <begin position="252"/>
        <end position="271"/>
    </location>
</feature>
<evidence type="ECO:0000256" key="14">
    <source>
        <dbReference type="HAMAP-Rule" id="MF_01006"/>
    </source>
</evidence>
<keyword evidence="6 14" id="KW-0812">Transmembrane</keyword>
<comment type="catalytic activity">
    <reaction evidence="13 14">
        <text>di-trans,octa-cis-undecaprenyl diphosphate + H2O = di-trans,octa-cis-undecaprenyl phosphate + phosphate + H(+)</text>
        <dbReference type="Rhea" id="RHEA:28094"/>
        <dbReference type="ChEBI" id="CHEBI:15377"/>
        <dbReference type="ChEBI" id="CHEBI:15378"/>
        <dbReference type="ChEBI" id="CHEBI:43474"/>
        <dbReference type="ChEBI" id="CHEBI:58405"/>
        <dbReference type="ChEBI" id="CHEBI:60392"/>
        <dbReference type="EC" id="3.6.1.27"/>
    </reaction>
</comment>
<dbReference type="GO" id="GO:0050380">
    <property type="term" value="F:undecaprenyl-diphosphatase activity"/>
    <property type="evidence" value="ECO:0007669"/>
    <property type="project" value="UniProtKB-UniRule"/>
</dbReference>
<dbReference type="PANTHER" id="PTHR30622">
    <property type="entry name" value="UNDECAPRENYL-DIPHOSPHATASE"/>
    <property type="match status" value="1"/>
</dbReference>
<dbReference type="NCBIfam" id="TIGR00753">
    <property type="entry name" value="undec_PP_bacA"/>
    <property type="match status" value="1"/>
</dbReference>
<dbReference type="GO" id="GO:0005886">
    <property type="term" value="C:plasma membrane"/>
    <property type="evidence" value="ECO:0007669"/>
    <property type="project" value="UniProtKB-SubCell"/>
</dbReference>
<evidence type="ECO:0000256" key="12">
    <source>
        <dbReference type="ARBA" id="ARBA00032932"/>
    </source>
</evidence>
<feature type="transmembrane region" description="Helical" evidence="14">
    <location>
        <begin position="121"/>
        <end position="140"/>
    </location>
</feature>
<keyword evidence="10 14" id="KW-0046">Antibiotic resistance</keyword>
<evidence type="ECO:0000256" key="3">
    <source>
        <dbReference type="ARBA" id="ARBA00012374"/>
    </source>
</evidence>
<evidence type="ECO:0000256" key="9">
    <source>
        <dbReference type="ARBA" id="ARBA00023136"/>
    </source>
</evidence>
<evidence type="ECO:0000256" key="5">
    <source>
        <dbReference type="ARBA" id="ARBA00022475"/>
    </source>
</evidence>
<organism evidence="15 16">
    <name type="scientific">Candidatus Lambdaproteobacteria bacterium RIFOXYD2_FULL_50_16</name>
    <dbReference type="NCBI Taxonomy" id="1817772"/>
    <lineage>
        <taxon>Bacteria</taxon>
        <taxon>Pseudomonadati</taxon>
        <taxon>Pseudomonadota</taxon>
        <taxon>Candidatus Lambdaproteobacteria</taxon>
    </lineage>
</organism>
<comment type="similarity">
    <text evidence="2 14">Belongs to the UppP family.</text>
</comment>
<feature type="transmembrane region" description="Helical" evidence="14">
    <location>
        <begin position="90"/>
        <end position="109"/>
    </location>
</feature>
<evidence type="ECO:0000256" key="8">
    <source>
        <dbReference type="ARBA" id="ARBA00022989"/>
    </source>
</evidence>
<keyword evidence="9 14" id="KW-0472">Membrane</keyword>
<accession>A0A1F6G558</accession>
<gene>
    <name evidence="14" type="primary">uppP</name>
    <name evidence="15" type="ORF">A2527_13440</name>
</gene>
<keyword evidence="5 14" id="KW-1003">Cell membrane</keyword>
<comment type="miscellaneous">
    <text evidence="14">Bacitracin is thought to be involved in the inhibition of peptidoglycan synthesis by sequestering undecaprenyl diphosphate, thereby reducing the pool of lipid carrier available.</text>
</comment>
<comment type="subcellular location">
    <subcellularLocation>
        <location evidence="1 14">Cell membrane</location>
        <topology evidence="1 14">Multi-pass membrane protein</topology>
    </subcellularLocation>
</comment>
<keyword evidence="14" id="KW-0573">Peptidoglycan synthesis</keyword>